<dbReference type="FunFam" id="3.30.70.360:FF:000001">
    <property type="entry name" value="N-acetyldiaminopimelate deacetylase"/>
    <property type="match status" value="1"/>
</dbReference>
<feature type="binding site" evidence="2">
    <location>
        <position position="373"/>
    </location>
    <ligand>
        <name>Mn(2+)</name>
        <dbReference type="ChEBI" id="CHEBI:29035"/>
        <label>2</label>
    </ligand>
</feature>
<dbReference type="AlphaFoldDB" id="A0A371NQF4"/>
<dbReference type="SUPFAM" id="SSF53187">
    <property type="entry name" value="Zn-dependent exopeptidases"/>
    <property type="match status" value="1"/>
</dbReference>
<feature type="binding site" evidence="2">
    <location>
        <position position="144"/>
    </location>
    <ligand>
        <name>Mn(2+)</name>
        <dbReference type="ChEBI" id="CHEBI:29035"/>
        <label>2</label>
    </ligand>
</feature>
<dbReference type="SUPFAM" id="SSF55031">
    <property type="entry name" value="Bacterial exopeptidase dimerisation domain"/>
    <property type="match status" value="1"/>
</dbReference>
<name>A0A371NQF4_9MICO</name>
<evidence type="ECO:0000259" key="3">
    <source>
        <dbReference type="Pfam" id="PF07687"/>
    </source>
</evidence>
<dbReference type="InterPro" id="IPR036264">
    <property type="entry name" value="Bact_exopeptidase_dim_dom"/>
</dbReference>
<keyword evidence="2" id="KW-0479">Metal-binding</keyword>
<dbReference type="CDD" id="cd03886">
    <property type="entry name" value="M20_Acy1"/>
    <property type="match status" value="1"/>
</dbReference>
<dbReference type="PANTHER" id="PTHR11014">
    <property type="entry name" value="PEPTIDASE M20 FAMILY MEMBER"/>
    <property type="match status" value="1"/>
</dbReference>
<dbReference type="OrthoDB" id="9777385at2"/>
<accession>A0A371NQF4</accession>
<dbReference type="Gene3D" id="3.40.630.10">
    <property type="entry name" value="Zn peptidases"/>
    <property type="match status" value="1"/>
</dbReference>
<dbReference type="InterPro" id="IPR002933">
    <property type="entry name" value="Peptidase_M20"/>
</dbReference>
<dbReference type="PANTHER" id="PTHR11014:SF63">
    <property type="entry name" value="METALLOPEPTIDASE, PUTATIVE (AFU_ORTHOLOGUE AFUA_6G09600)-RELATED"/>
    <property type="match status" value="1"/>
</dbReference>
<evidence type="ECO:0000313" key="4">
    <source>
        <dbReference type="EMBL" id="REJ04392.1"/>
    </source>
</evidence>
<dbReference type="Pfam" id="PF07687">
    <property type="entry name" value="M20_dimer"/>
    <property type="match status" value="1"/>
</dbReference>
<dbReference type="EMBL" id="QUAB01000047">
    <property type="protein sequence ID" value="REJ04392.1"/>
    <property type="molecule type" value="Genomic_DNA"/>
</dbReference>
<evidence type="ECO:0000313" key="5">
    <source>
        <dbReference type="Proteomes" id="UP000262172"/>
    </source>
</evidence>
<evidence type="ECO:0000256" key="2">
    <source>
        <dbReference type="PIRSR" id="PIRSR005962-1"/>
    </source>
</evidence>
<dbReference type="GO" id="GO:0019877">
    <property type="term" value="P:diaminopimelate biosynthetic process"/>
    <property type="evidence" value="ECO:0007669"/>
    <property type="project" value="UniProtKB-ARBA"/>
</dbReference>
<keyword evidence="1 4" id="KW-0378">Hydrolase</keyword>
<proteinExistence type="predicted"/>
<dbReference type="NCBIfam" id="TIGR01891">
    <property type="entry name" value="amidohydrolases"/>
    <property type="match status" value="1"/>
</dbReference>
<dbReference type="GO" id="GO:0050118">
    <property type="term" value="F:N-acetyldiaminopimelate deacetylase activity"/>
    <property type="evidence" value="ECO:0007669"/>
    <property type="project" value="UniProtKB-ARBA"/>
</dbReference>
<dbReference type="RefSeq" id="WP_116243335.1">
    <property type="nucleotide sequence ID" value="NZ_QUAB01000047.1"/>
</dbReference>
<comment type="cofactor">
    <cofactor evidence="2">
        <name>Mn(2+)</name>
        <dbReference type="ChEBI" id="CHEBI:29035"/>
    </cofactor>
    <text evidence="2">The Mn(2+) ion enhances activity.</text>
</comment>
<keyword evidence="2" id="KW-0464">Manganese</keyword>
<dbReference type="GO" id="GO:0046872">
    <property type="term" value="F:metal ion binding"/>
    <property type="evidence" value="ECO:0007669"/>
    <property type="project" value="UniProtKB-KW"/>
</dbReference>
<dbReference type="InterPro" id="IPR017439">
    <property type="entry name" value="Amidohydrolase"/>
</dbReference>
<sequence length="406" mass="42741">MTLIDQTTSTLVDDAEALLPELQDLRRELHRNPEVGLDLPWTQKRVLQALEGLPLEITTGVKTSSITAVLRGGKPGRVVLLRGDMDGLPVREETGLDYASTTGRMHACGHDLHTAGLVGAARLLSARRDEIEGSVVFMFQPGEEGYNGASVMIEEGILDAAGERPIGSYAIHVGPGPRGLVATKPGTLLAGSSELHITVHGKGGHGSQPQSAADPVLPLSLIAAQLQSLITRRFEAFDPVVISVTQLSAGEAINVIPPSAKLGATVRTMSQAALDALPGFITSLAEGLASAYGCTAEVDFSTQYIPTVNDETETAFVVDELRELLGDEQVIVAPHGMMGSEDFSFVLAEVPGTFISLSASPEGTDLATAAMNHSPHVLFDDSVLAREAAILAHLAITRLRRAGVEG</sequence>
<organism evidence="4 5">
    <name type="scientific">Microbacterium bovistercoris</name>
    <dbReference type="NCBI Taxonomy" id="2293570"/>
    <lineage>
        <taxon>Bacteria</taxon>
        <taxon>Bacillati</taxon>
        <taxon>Actinomycetota</taxon>
        <taxon>Actinomycetes</taxon>
        <taxon>Micrococcales</taxon>
        <taxon>Microbacteriaceae</taxon>
        <taxon>Microbacterium</taxon>
    </lineage>
</organism>
<evidence type="ECO:0000256" key="1">
    <source>
        <dbReference type="ARBA" id="ARBA00022801"/>
    </source>
</evidence>
<reference evidence="4 5" key="1">
    <citation type="submission" date="2018-08" db="EMBL/GenBank/DDBJ databases">
        <title>Isolation, diversity and antifungal activity of Actinobacteria from cow dung.</title>
        <authorList>
            <person name="Ling L."/>
        </authorList>
    </citation>
    <scope>NUCLEOTIDE SEQUENCE [LARGE SCALE GENOMIC DNA]</scope>
    <source>
        <strain evidence="4 5">NEAU-LLE</strain>
    </source>
</reference>
<feature type="binding site" evidence="2">
    <location>
        <position position="108"/>
    </location>
    <ligand>
        <name>Mn(2+)</name>
        <dbReference type="ChEBI" id="CHEBI:29035"/>
        <label>2</label>
    </ligand>
</feature>
<dbReference type="Pfam" id="PF01546">
    <property type="entry name" value="Peptidase_M20"/>
    <property type="match status" value="1"/>
</dbReference>
<dbReference type="InterPro" id="IPR011650">
    <property type="entry name" value="Peptidase_M20_dimer"/>
</dbReference>
<gene>
    <name evidence="4" type="ORF">DY023_15980</name>
</gene>
<feature type="domain" description="Peptidase M20 dimerisation" evidence="3">
    <location>
        <begin position="191"/>
        <end position="278"/>
    </location>
</feature>
<dbReference type="PIRSF" id="PIRSF005962">
    <property type="entry name" value="Pept_M20D_amidohydro"/>
    <property type="match status" value="1"/>
</dbReference>
<feature type="binding site" evidence="2">
    <location>
        <position position="172"/>
    </location>
    <ligand>
        <name>Mn(2+)</name>
        <dbReference type="ChEBI" id="CHEBI:29035"/>
        <label>2</label>
    </ligand>
</feature>
<comment type="caution">
    <text evidence="4">The sequence shown here is derived from an EMBL/GenBank/DDBJ whole genome shotgun (WGS) entry which is preliminary data.</text>
</comment>
<dbReference type="Gene3D" id="3.30.70.360">
    <property type="match status" value="1"/>
</dbReference>
<keyword evidence="5" id="KW-1185">Reference proteome</keyword>
<dbReference type="Proteomes" id="UP000262172">
    <property type="component" value="Unassembled WGS sequence"/>
</dbReference>
<protein>
    <submittedName>
        <fullName evidence="4">Amidohydrolase</fullName>
    </submittedName>
</protein>
<feature type="binding site" evidence="2">
    <location>
        <position position="110"/>
    </location>
    <ligand>
        <name>Mn(2+)</name>
        <dbReference type="ChEBI" id="CHEBI:29035"/>
        <label>2</label>
    </ligand>
</feature>